<evidence type="ECO:0000313" key="3">
    <source>
        <dbReference type="Proteomes" id="UP000196531"/>
    </source>
</evidence>
<keyword evidence="1" id="KW-0812">Transmembrane</keyword>
<feature type="transmembrane region" description="Helical" evidence="1">
    <location>
        <begin position="28"/>
        <end position="47"/>
    </location>
</feature>
<reference evidence="3" key="1">
    <citation type="journal article" date="2017" name="Proc. Natl. Acad. Sci. U.S.A.">
        <title>Simulation of Deepwater Horizon oil plume reveals substrate specialization within a complex community of hydrocarbon-degraders.</title>
        <authorList>
            <person name="Hu P."/>
            <person name="Dubinsky E.A."/>
            <person name="Probst A.J."/>
            <person name="Wang J."/>
            <person name="Sieber C.M.K."/>
            <person name="Tom L.M."/>
            <person name="Gardinali P."/>
            <person name="Banfield J.F."/>
            <person name="Atlas R.M."/>
            <person name="Andersen G.L."/>
        </authorList>
    </citation>
    <scope>NUCLEOTIDE SEQUENCE [LARGE SCALE GENOMIC DNA]</scope>
</reference>
<dbReference type="Proteomes" id="UP000196531">
    <property type="component" value="Unassembled WGS sequence"/>
</dbReference>
<gene>
    <name evidence="2" type="ORF">A9Q84_15790</name>
</gene>
<keyword evidence="1" id="KW-0472">Membrane</keyword>
<name>A0A1Y5F543_9BACT</name>
<dbReference type="AlphaFoldDB" id="A0A1Y5F543"/>
<evidence type="ECO:0000256" key="1">
    <source>
        <dbReference type="SAM" id="Phobius"/>
    </source>
</evidence>
<feature type="transmembrane region" description="Helical" evidence="1">
    <location>
        <begin position="105"/>
        <end position="124"/>
    </location>
</feature>
<comment type="caution">
    <text evidence="2">The sequence shown here is derived from an EMBL/GenBank/DDBJ whole genome shotgun (WGS) entry which is preliminary data.</text>
</comment>
<proteinExistence type="predicted"/>
<accession>A0A1Y5F543</accession>
<evidence type="ECO:0000313" key="2">
    <source>
        <dbReference type="EMBL" id="OUR95525.1"/>
    </source>
</evidence>
<sequence length="126" mass="13787">MTLKRYSLKFIAFFIGCYGCFMVRDLLGLSPVVSSAIVGLLGTLIPLPSKLNKSSIYDAIYCGSFAGMCSAEYLNTLTGFIVISAIGSLVYLLCVPHFKGHGGKFGSMAFVTFLLFLITKRNLWTF</sequence>
<organism evidence="2 3">
    <name type="scientific">Halobacteriovorax marinus</name>
    <dbReference type="NCBI Taxonomy" id="97084"/>
    <lineage>
        <taxon>Bacteria</taxon>
        <taxon>Pseudomonadati</taxon>
        <taxon>Bdellovibrionota</taxon>
        <taxon>Bacteriovoracia</taxon>
        <taxon>Bacteriovoracales</taxon>
        <taxon>Halobacteriovoraceae</taxon>
        <taxon>Halobacteriovorax</taxon>
    </lineage>
</organism>
<keyword evidence="1" id="KW-1133">Transmembrane helix</keyword>
<dbReference type="EMBL" id="MAAO01000008">
    <property type="protein sequence ID" value="OUR95525.1"/>
    <property type="molecule type" value="Genomic_DNA"/>
</dbReference>
<feature type="transmembrane region" description="Helical" evidence="1">
    <location>
        <begin position="73"/>
        <end position="93"/>
    </location>
</feature>
<protein>
    <submittedName>
        <fullName evidence="2">Uncharacterized protein</fullName>
    </submittedName>
</protein>